<keyword evidence="1" id="KW-0732">Signal</keyword>
<dbReference type="RefSeq" id="WP_394387216.1">
    <property type="nucleotide sequence ID" value="NZ_JBIGIB010000006.1"/>
</dbReference>
<comment type="caution">
    <text evidence="3">The sequence shown here is derived from an EMBL/GenBank/DDBJ whole genome shotgun (WGS) entry which is preliminary data.</text>
</comment>
<feature type="chain" id="PRO_5046637905" evidence="1">
    <location>
        <begin position="27"/>
        <end position="207"/>
    </location>
</feature>
<gene>
    <name evidence="3" type="ORF">ACG01O_20230</name>
</gene>
<sequence length="207" mass="21245">MQFGKFLAVQAATAVAALTLASSTVAAPVIDQANDVIGGVAFNGGNPSLTWQQSVTAGISGKLTAIAFNFSASDQLSKGTTVFVNLGSGWQADTNDFFAKLNTLSVGWNVIDVSSAGIMLNAGDQFMIGLTGINADSFDPSFSGTAGDEYTDGAVYLNGQQFAAADYDINFRTYVDAGGQQLPEPTSVALAGLALLGAGVARRRAKV</sequence>
<dbReference type="Pfam" id="PF07589">
    <property type="entry name" value="PEP-CTERM"/>
    <property type="match status" value="1"/>
</dbReference>
<evidence type="ECO:0000313" key="4">
    <source>
        <dbReference type="Proteomes" id="UP001606303"/>
    </source>
</evidence>
<evidence type="ECO:0000259" key="2">
    <source>
        <dbReference type="Pfam" id="PF07589"/>
    </source>
</evidence>
<keyword evidence="4" id="KW-1185">Reference proteome</keyword>
<name>A0ABW7H4F2_9BURK</name>
<evidence type="ECO:0000313" key="3">
    <source>
        <dbReference type="EMBL" id="MFG6468962.1"/>
    </source>
</evidence>
<dbReference type="EMBL" id="JBIGIB010000006">
    <property type="protein sequence ID" value="MFG6468962.1"/>
    <property type="molecule type" value="Genomic_DNA"/>
</dbReference>
<dbReference type="InterPro" id="IPR013424">
    <property type="entry name" value="Ice-binding_C"/>
</dbReference>
<proteinExistence type="predicted"/>
<dbReference type="Proteomes" id="UP001606303">
    <property type="component" value="Unassembled WGS sequence"/>
</dbReference>
<reference evidence="3 4" key="1">
    <citation type="submission" date="2024-08" db="EMBL/GenBank/DDBJ databases">
        <authorList>
            <person name="Lu H."/>
        </authorList>
    </citation>
    <scope>NUCLEOTIDE SEQUENCE [LARGE SCALE GENOMIC DNA]</scope>
    <source>
        <strain evidence="3 4">BYS87W</strain>
    </source>
</reference>
<accession>A0ABW7H4F2</accession>
<organism evidence="3 4">
    <name type="scientific">Pelomonas baiyunensis</name>
    <dbReference type="NCBI Taxonomy" id="3299026"/>
    <lineage>
        <taxon>Bacteria</taxon>
        <taxon>Pseudomonadati</taxon>
        <taxon>Pseudomonadota</taxon>
        <taxon>Betaproteobacteria</taxon>
        <taxon>Burkholderiales</taxon>
        <taxon>Sphaerotilaceae</taxon>
        <taxon>Roseateles</taxon>
    </lineage>
</organism>
<feature type="domain" description="Ice-binding protein C-terminal" evidence="2">
    <location>
        <begin position="183"/>
        <end position="204"/>
    </location>
</feature>
<protein>
    <submittedName>
        <fullName evidence="3">PEP-CTERM sorting domain-containing protein</fullName>
    </submittedName>
</protein>
<feature type="signal peptide" evidence="1">
    <location>
        <begin position="1"/>
        <end position="26"/>
    </location>
</feature>
<evidence type="ECO:0000256" key="1">
    <source>
        <dbReference type="SAM" id="SignalP"/>
    </source>
</evidence>